<sequence>MCKKCKYTLPNKMEIEEPLPNNSLELKREDISMQKQRYIKMLLTPYTAAITTNRVKNENNANLSNGNQHSSNDKYEKTKKNKNIETNEDSKKRKDSKTNVENDNFFSTYLQYIRDDNNLENKVALSVHEINSKTSIQNSRGHSTTKSRELDKLKGKFDATSLKIESENHNKTQIKKEGLDSLDSKEESREEKSNPNYGFKITSGFEKEIPNKDVLSSSNIIKALRMLAKPECSISLEGEVFLSEAASEITSTINDISIIACEFVPTRFIPNSYKVCKGKLYVQCEIHKTIEYTSATKQRNDGSILTKKQQKMDIPFQFCTTVTFPESRSPLLSLLDQQSFTFLNEDKYSNETNRKVIRNKIEYNEPIQFELISAMFHEATNISDSKKQSENENFRSFHSTFSVDVQIGILQLQKVKLEMGVVEND</sequence>
<dbReference type="Proteomes" id="UP000217083">
    <property type="component" value="Unassembled WGS sequence"/>
</dbReference>
<evidence type="ECO:0000256" key="1">
    <source>
        <dbReference type="SAM" id="MobiDB-lite"/>
    </source>
</evidence>
<evidence type="ECO:0000313" key="4">
    <source>
        <dbReference type="Proteomes" id="UP000217083"/>
    </source>
</evidence>
<comment type="caution">
    <text evidence="3">The sequence shown here is derived from an EMBL/GenBank/DDBJ whole genome shotgun (WGS) entry which is preliminary data.</text>
</comment>
<gene>
    <name evidence="3" type="ORF">CIB95_01390</name>
</gene>
<feature type="domain" description="DUF7852" evidence="2">
    <location>
        <begin position="233"/>
        <end position="309"/>
    </location>
</feature>
<dbReference type="Pfam" id="PF25250">
    <property type="entry name" value="DUF7852"/>
    <property type="match status" value="1"/>
</dbReference>
<dbReference type="InterPro" id="IPR057174">
    <property type="entry name" value="DUF7852"/>
</dbReference>
<dbReference type="EMBL" id="NPIA01000001">
    <property type="protein sequence ID" value="OZM58253.1"/>
    <property type="molecule type" value="Genomic_DNA"/>
</dbReference>
<name>A0A263BWY5_9BACI</name>
<reference evidence="4" key="1">
    <citation type="submission" date="2017-08" db="EMBL/GenBank/DDBJ databases">
        <authorList>
            <person name="Huang Z."/>
        </authorList>
    </citation>
    <scope>NUCLEOTIDE SEQUENCE [LARGE SCALE GENOMIC DNA]</scope>
    <source>
        <strain evidence="4">SA5d-4</strain>
    </source>
</reference>
<reference evidence="3 4" key="2">
    <citation type="submission" date="2017-09" db="EMBL/GenBank/DDBJ databases">
        <title>Bacillus patelloidae sp. nov., isolated from the intestinal tract of a marine limpet.</title>
        <authorList>
            <person name="Liu R."/>
            <person name="Dong C."/>
            <person name="Shao Z."/>
        </authorList>
    </citation>
    <scope>NUCLEOTIDE SEQUENCE [LARGE SCALE GENOMIC DNA]</scope>
    <source>
        <strain evidence="3 4">SA5d-4</strain>
    </source>
</reference>
<proteinExistence type="predicted"/>
<organism evidence="3 4">
    <name type="scientific">Lottiidibacillus patelloidae</name>
    <dbReference type="NCBI Taxonomy" id="2670334"/>
    <lineage>
        <taxon>Bacteria</taxon>
        <taxon>Bacillati</taxon>
        <taxon>Bacillota</taxon>
        <taxon>Bacilli</taxon>
        <taxon>Bacillales</taxon>
        <taxon>Bacillaceae</taxon>
        <taxon>Lottiidibacillus</taxon>
    </lineage>
</organism>
<protein>
    <recommendedName>
        <fullName evidence="2">DUF7852 domain-containing protein</fullName>
    </recommendedName>
</protein>
<feature type="compositionally biased region" description="Basic and acidic residues" evidence="1">
    <location>
        <begin position="164"/>
        <end position="193"/>
    </location>
</feature>
<feature type="compositionally biased region" description="Basic and acidic residues" evidence="1">
    <location>
        <begin position="71"/>
        <end position="98"/>
    </location>
</feature>
<feature type="region of interest" description="Disordered" evidence="1">
    <location>
        <begin position="57"/>
        <end position="98"/>
    </location>
</feature>
<dbReference type="AlphaFoldDB" id="A0A263BWY5"/>
<feature type="compositionally biased region" description="Polar residues" evidence="1">
    <location>
        <begin position="57"/>
        <end position="70"/>
    </location>
</feature>
<accession>A0A263BWY5</accession>
<keyword evidence="4" id="KW-1185">Reference proteome</keyword>
<evidence type="ECO:0000313" key="3">
    <source>
        <dbReference type="EMBL" id="OZM58253.1"/>
    </source>
</evidence>
<evidence type="ECO:0000259" key="2">
    <source>
        <dbReference type="Pfam" id="PF25250"/>
    </source>
</evidence>
<feature type="region of interest" description="Disordered" evidence="1">
    <location>
        <begin position="161"/>
        <end position="195"/>
    </location>
</feature>